<reference evidence="3 4" key="1">
    <citation type="submission" date="2018-05" db="EMBL/GenBank/DDBJ databases">
        <title>Kangiella spongicola genome sequence.</title>
        <authorList>
            <person name="Maclea K.S."/>
            <person name="Goen A.E."/>
            <person name="Kelley C."/>
            <person name="Underriner A."/>
            <person name="Silverwood T."/>
            <person name="Trachtenberg A.M."/>
        </authorList>
    </citation>
    <scope>NUCLEOTIDE SEQUENCE [LARGE SCALE GENOMIC DNA]</scope>
    <source>
        <strain evidence="3 4">ATCC BAA-2076</strain>
    </source>
</reference>
<evidence type="ECO:0000256" key="1">
    <source>
        <dbReference type="SAM" id="SignalP"/>
    </source>
</evidence>
<protein>
    <submittedName>
        <fullName evidence="3">YceI family protein</fullName>
    </submittedName>
</protein>
<dbReference type="SUPFAM" id="SSF101874">
    <property type="entry name" value="YceI-like"/>
    <property type="match status" value="1"/>
</dbReference>
<dbReference type="InterPro" id="IPR007372">
    <property type="entry name" value="Lipid/polyisoprenoid-bd_YceI"/>
</dbReference>
<dbReference type="InterPro" id="IPR027016">
    <property type="entry name" value="UCP029811"/>
</dbReference>
<feature type="domain" description="Lipid/polyisoprenoid-binding YceI-like" evidence="2">
    <location>
        <begin position="35"/>
        <end position="200"/>
    </location>
</feature>
<dbReference type="OrthoDB" id="9793816at2"/>
<feature type="signal peptide" evidence="1">
    <location>
        <begin position="1"/>
        <end position="19"/>
    </location>
</feature>
<accession>A0A318D6V1</accession>
<dbReference type="RefSeq" id="WP_110200591.1">
    <property type="nucleotide sequence ID" value="NZ_QICH01000001.1"/>
</dbReference>
<proteinExistence type="predicted"/>
<organism evidence="3 4">
    <name type="scientific">Kangiella spongicola</name>
    <dbReference type="NCBI Taxonomy" id="796379"/>
    <lineage>
        <taxon>Bacteria</taxon>
        <taxon>Pseudomonadati</taxon>
        <taxon>Pseudomonadota</taxon>
        <taxon>Gammaproteobacteria</taxon>
        <taxon>Kangiellales</taxon>
        <taxon>Kangiellaceae</taxon>
        <taxon>Kangiella</taxon>
    </lineage>
</organism>
<name>A0A318D6V1_9GAMM</name>
<evidence type="ECO:0000313" key="3">
    <source>
        <dbReference type="EMBL" id="PXF64543.1"/>
    </source>
</evidence>
<gene>
    <name evidence="3" type="ORF">DL796_05235</name>
</gene>
<dbReference type="PANTHER" id="PTHR34406">
    <property type="entry name" value="PROTEIN YCEI"/>
    <property type="match status" value="1"/>
</dbReference>
<dbReference type="InterPro" id="IPR036761">
    <property type="entry name" value="TTHA0802/YceI-like_sf"/>
</dbReference>
<feature type="chain" id="PRO_5016272529" evidence="1">
    <location>
        <begin position="20"/>
        <end position="203"/>
    </location>
</feature>
<evidence type="ECO:0000259" key="2">
    <source>
        <dbReference type="SMART" id="SM00867"/>
    </source>
</evidence>
<dbReference type="EMBL" id="QICH01000001">
    <property type="protein sequence ID" value="PXF64543.1"/>
    <property type="molecule type" value="Genomic_DNA"/>
</dbReference>
<comment type="caution">
    <text evidence="3">The sequence shown here is derived from an EMBL/GenBank/DDBJ whole genome shotgun (WGS) entry which is preliminary data.</text>
</comment>
<keyword evidence="4" id="KW-1185">Reference proteome</keyword>
<dbReference type="AlphaFoldDB" id="A0A318D6V1"/>
<evidence type="ECO:0000313" key="4">
    <source>
        <dbReference type="Proteomes" id="UP000247689"/>
    </source>
</evidence>
<dbReference type="PANTHER" id="PTHR34406:SF1">
    <property type="entry name" value="PROTEIN YCEI"/>
    <property type="match status" value="1"/>
</dbReference>
<dbReference type="Pfam" id="PF04264">
    <property type="entry name" value="YceI"/>
    <property type="match status" value="1"/>
</dbReference>
<dbReference type="PIRSF" id="PIRSF029811">
    <property type="entry name" value="UCP029811"/>
    <property type="match status" value="1"/>
</dbReference>
<keyword evidence="1" id="KW-0732">Signal</keyword>
<dbReference type="SMART" id="SM00867">
    <property type="entry name" value="YceI"/>
    <property type="match status" value="1"/>
</dbReference>
<dbReference type="Proteomes" id="UP000247689">
    <property type="component" value="Unassembled WGS sequence"/>
</dbReference>
<dbReference type="Gene3D" id="2.40.128.110">
    <property type="entry name" value="Lipid/polyisoprenoid-binding, YceI-like"/>
    <property type="match status" value="1"/>
</dbReference>
<dbReference type="PROSITE" id="PS51257">
    <property type="entry name" value="PROKAR_LIPOPROTEIN"/>
    <property type="match status" value="1"/>
</dbReference>
<sequence length="203" mass="21994">MMKSNILKVLCGISIFALAACSTEAEKKQIQKSSGWTIKSNQSLLNFSSTKNGDIEEKHEFNGITGSVSKTGEVQVTVDLTSVDTNIPIRDERLQKHVFNTEQHPKALITANIDPQLLSVKDKTKTTIKGTLSLAGQSTDFSAEISVTPAKGMLIVTTEEPVVLSVKKLGVADGVEKLREIAGLNSISDEVPVTFSLTLLHHY</sequence>